<evidence type="ECO:0000256" key="15">
    <source>
        <dbReference type="SAM" id="MobiDB-lite"/>
    </source>
</evidence>
<dbReference type="PROSITE" id="PS50894">
    <property type="entry name" value="HPT"/>
    <property type="match status" value="1"/>
</dbReference>
<keyword evidence="5" id="KW-0963">Cytoplasm</keyword>
<dbReference type="InterPro" id="IPR037006">
    <property type="entry name" value="CheA-like_homodim_sf"/>
</dbReference>
<keyword evidence="20" id="KW-1185">Reference proteome</keyword>
<dbReference type="InterPro" id="IPR037052">
    <property type="entry name" value="CheA-like_P2_sf"/>
</dbReference>
<dbReference type="InterPro" id="IPR051315">
    <property type="entry name" value="Bact_Chemotaxis_CheA"/>
</dbReference>
<keyword evidence="10" id="KW-0418">Kinase</keyword>
<dbReference type="PROSITE" id="PS50851">
    <property type="entry name" value="CHEW"/>
    <property type="match status" value="1"/>
</dbReference>
<name>A0A3G1KTD8_FORW1</name>
<comment type="catalytic activity">
    <reaction evidence="1">
        <text>ATP + protein L-histidine = ADP + protein N-phospho-L-histidine.</text>
        <dbReference type="EC" id="2.7.13.3"/>
    </reaction>
</comment>
<dbReference type="SUPFAM" id="SSF47384">
    <property type="entry name" value="Homodimeric domain of signal transducing histidine kinase"/>
    <property type="match status" value="1"/>
</dbReference>
<protein>
    <recommendedName>
        <fullName evidence="4">Chemotaxis protein CheA</fullName>
        <ecNumber evidence="3">2.7.13.3</ecNumber>
    </recommendedName>
</protein>
<keyword evidence="6" id="KW-0145">Chemotaxis</keyword>
<keyword evidence="12" id="KW-0902">Two-component regulatory system</keyword>
<dbReference type="Gene3D" id="2.30.30.40">
    <property type="entry name" value="SH3 Domains"/>
    <property type="match status" value="1"/>
</dbReference>
<feature type="domain" description="HPt" evidence="18">
    <location>
        <begin position="1"/>
        <end position="103"/>
    </location>
</feature>
<dbReference type="InterPro" id="IPR036641">
    <property type="entry name" value="HPT_dom_sf"/>
</dbReference>
<dbReference type="CDD" id="cd16916">
    <property type="entry name" value="HATPase_CheA-like"/>
    <property type="match status" value="1"/>
</dbReference>
<dbReference type="CDD" id="cd00731">
    <property type="entry name" value="CheA_reg"/>
    <property type="match status" value="1"/>
</dbReference>
<evidence type="ECO:0000256" key="2">
    <source>
        <dbReference type="ARBA" id="ARBA00004496"/>
    </source>
</evidence>
<dbReference type="RefSeq" id="WP_148134961.1">
    <property type="nucleotide sequence ID" value="NZ_CP017634.1"/>
</dbReference>
<dbReference type="SUPFAM" id="SSF55052">
    <property type="entry name" value="CheY-binding domain of CheA"/>
    <property type="match status" value="1"/>
</dbReference>
<dbReference type="EC" id="2.7.13.3" evidence="3"/>
<dbReference type="InterPro" id="IPR035891">
    <property type="entry name" value="CheY-binding_CheA"/>
</dbReference>
<dbReference type="Pfam" id="PF02895">
    <property type="entry name" value="H-kinase_dim"/>
    <property type="match status" value="1"/>
</dbReference>
<evidence type="ECO:0000256" key="6">
    <source>
        <dbReference type="ARBA" id="ARBA00022500"/>
    </source>
</evidence>
<dbReference type="InterPro" id="IPR004358">
    <property type="entry name" value="Sig_transdc_His_kin-like_C"/>
</dbReference>
<reference evidence="19 20" key="1">
    <citation type="submission" date="2016-10" db="EMBL/GenBank/DDBJ databases">
        <title>Complete Genome Sequence of Peptococcaceae strain DCMF.</title>
        <authorList>
            <person name="Edwards R.J."/>
            <person name="Holland S.I."/>
            <person name="Deshpande N.P."/>
            <person name="Wong Y.K."/>
            <person name="Ertan H."/>
            <person name="Manefield M."/>
            <person name="Russell T.L."/>
            <person name="Lee M.J."/>
        </authorList>
    </citation>
    <scope>NUCLEOTIDE SEQUENCE [LARGE SCALE GENOMIC DNA]</scope>
    <source>
        <strain evidence="19 20">DCMF</strain>
    </source>
</reference>
<dbReference type="InterPro" id="IPR005467">
    <property type="entry name" value="His_kinase_dom"/>
</dbReference>
<dbReference type="InterPro" id="IPR008207">
    <property type="entry name" value="Sig_transdc_His_kin_Hpt_dom"/>
</dbReference>
<evidence type="ECO:0000256" key="1">
    <source>
        <dbReference type="ARBA" id="ARBA00000085"/>
    </source>
</evidence>
<dbReference type="Pfam" id="PF01627">
    <property type="entry name" value="Hpt"/>
    <property type="match status" value="1"/>
</dbReference>
<feature type="region of interest" description="Disordered" evidence="15">
    <location>
        <begin position="248"/>
        <end position="279"/>
    </location>
</feature>
<dbReference type="InterPro" id="IPR002545">
    <property type="entry name" value="CheW-lke_dom"/>
</dbReference>
<dbReference type="Pfam" id="PF01584">
    <property type="entry name" value="CheW"/>
    <property type="match status" value="1"/>
</dbReference>
<dbReference type="FunFam" id="2.30.30.40:FF:000048">
    <property type="entry name" value="Chemotaxis protein CheA, putative"/>
    <property type="match status" value="1"/>
</dbReference>
<dbReference type="InterPro" id="IPR010808">
    <property type="entry name" value="CheA_P2-bd"/>
</dbReference>
<dbReference type="GO" id="GO:0000155">
    <property type="term" value="F:phosphorelay sensor kinase activity"/>
    <property type="evidence" value="ECO:0007669"/>
    <property type="project" value="InterPro"/>
</dbReference>
<evidence type="ECO:0000256" key="3">
    <source>
        <dbReference type="ARBA" id="ARBA00012438"/>
    </source>
</evidence>
<dbReference type="GO" id="GO:0005524">
    <property type="term" value="F:ATP binding"/>
    <property type="evidence" value="ECO:0007669"/>
    <property type="project" value="UniProtKB-KW"/>
</dbReference>
<dbReference type="EMBL" id="CP017634">
    <property type="protein sequence ID" value="ATW25697.1"/>
    <property type="molecule type" value="Genomic_DNA"/>
</dbReference>
<dbReference type="PANTHER" id="PTHR43395">
    <property type="entry name" value="SENSOR HISTIDINE KINASE CHEA"/>
    <property type="match status" value="1"/>
</dbReference>
<comment type="function">
    <text evidence="13">Involved in the transmission of sensory signals from the chemoreceptors to the flagellar motors. CheA is autophosphorylated; it can transfer its phosphate group to either CheB or CheY.</text>
</comment>
<comment type="subcellular location">
    <subcellularLocation>
        <location evidence="2">Cytoplasm</location>
    </subcellularLocation>
</comment>
<dbReference type="InterPro" id="IPR003594">
    <property type="entry name" value="HATPase_dom"/>
</dbReference>
<evidence type="ECO:0000256" key="10">
    <source>
        <dbReference type="ARBA" id="ARBA00022777"/>
    </source>
</evidence>
<feature type="domain" description="Histidine kinase" evidence="16">
    <location>
        <begin position="278"/>
        <end position="536"/>
    </location>
</feature>
<dbReference type="InterPro" id="IPR036890">
    <property type="entry name" value="HATPase_C_sf"/>
</dbReference>
<dbReference type="Pfam" id="PF02518">
    <property type="entry name" value="HATPase_c"/>
    <property type="match status" value="1"/>
</dbReference>
<dbReference type="SUPFAM" id="SSF47226">
    <property type="entry name" value="Histidine-containing phosphotransfer domain, HPT domain"/>
    <property type="match status" value="1"/>
</dbReference>
<evidence type="ECO:0000259" key="17">
    <source>
        <dbReference type="PROSITE" id="PS50851"/>
    </source>
</evidence>
<evidence type="ECO:0000256" key="8">
    <source>
        <dbReference type="ARBA" id="ARBA00022679"/>
    </source>
</evidence>
<dbReference type="InterPro" id="IPR036061">
    <property type="entry name" value="CheW-like_dom_sf"/>
</dbReference>
<evidence type="ECO:0000256" key="12">
    <source>
        <dbReference type="ARBA" id="ARBA00023012"/>
    </source>
</evidence>
<sequence>MFSQEEIDVFFDELNEKLEVMSNGLLLLEKNGVDGETIDEIFRAAHTVKGSSGIMGFEKMSHLTHEIENVLDRFRHNDMEVSSELVSLLFECLDCLKILQNEIHDGEEKSDIKVLVEKLHTYSQQEMAEHQSTVPEKKDFWLLTEEETRLIRENAAKGLQPYGVRAIFDAQCMMKTVRAMILLENLSGVGQVLRSHPTREALGDDIEEDEIDVIILTDRNFNTIQQLINTVADIASFDVKVLSWEQEEEQNLQSSGEEQEEEVKREKDPSDKKEGEKNVSHTVRVDIRKLDTLMNLIGELVIDRTRLTQLNNVFENRYGGDGDIVSLRQISSHLARVTNELQEEIMKTRMLPIAQVFNRFPRMVRDLSQRFGKDIQLIIEGKETELDRTLIEAIADPLIHLIRNAVDHGLELPEERKKAGKPLTGKVCLRARQQENHIVIEVEDDGRGMDEEKLKRHAVEKGLLSQERANTMSTREALNLIFLPGFSTAKEIDDVSGRGVGMDVVRKLIEQVNGFVEIHTVLGKGTKFTVKLPLTLAIIQSLLVGNLDEIYAFPLSNVLETLRIHKKDIQSIKSCEVIMLRGHVLPLVRLRRLFDDEVDGDAEYLYVVVVSMDGEKIGIIVDDLVGEQEIVIKGLGDYLGKVPGFAGATILGDGKVALIIDVRSLINVLEAAS</sequence>
<dbReference type="PANTHER" id="PTHR43395:SF10">
    <property type="entry name" value="CHEMOTAXIS PROTEIN CHEA"/>
    <property type="match status" value="1"/>
</dbReference>
<keyword evidence="8" id="KW-0808">Transferase</keyword>
<accession>A0A3G1KTD8</accession>
<dbReference type="InterPro" id="IPR036097">
    <property type="entry name" value="HisK_dim/P_sf"/>
</dbReference>
<gene>
    <name evidence="19" type="ORF">DCMF_13820</name>
</gene>
<dbReference type="Gene3D" id="3.30.70.1110">
    <property type="entry name" value="Histidine kinase CheA-like, P2 response regulator-binding domain"/>
    <property type="match status" value="1"/>
</dbReference>
<evidence type="ECO:0000313" key="19">
    <source>
        <dbReference type="EMBL" id="ATW25697.1"/>
    </source>
</evidence>
<keyword evidence="9" id="KW-0547">Nucleotide-binding</keyword>
<feature type="domain" description="CheW-like" evidence="17">
    <location>
        <begin position="538"/>
        <end position="671"/>
    </location>
</feature>
<evidence type="ECO:0000256" key="5">
    <source>
        <dbReference type="ARBA" id="ARBA00022490"/>
    </source>
</evidence>
<dbReference type="SMART" id="SM01231">
    <property type="entry name" value="H-kinase_dim"/>
    <property type="match status" value="1"/>
</dbReference>
<dbReference type="GO" id="GO:0005737">
    <property type="term" value="C:cytoplasm"/>
    <property type="evidence" value="ECO:0007669"/>
    <property type="project" value="UniProtKB-SubCell"/>
</dbReference>
<dbReference type="InterPro" id="IPR004105">
    <property type="entry name" value="CheA-like_dim"/>
</dbReference>
<dbReference type="AlphaFoldDB" id="A0A3G1KTD8"/>
<dbReference type="Pfam" id="PF07194">
    <property type="entry name" value="P2"/>
    <property type="match status" value="1"/>
</dbReference>
<evidence type="ECO:0000259" key="18">
    <source>
        <dbReference type="PROSITE" id="PS50894"/>
    </source>
</evidence>
<dbReference type="FunFam" id="3.30.565.10:FF:000016">
    <property type="entry name" value="Chemotaxis protein CheA, putative"/>
    <property type="match status" value="1"/>
</dbReference>
<dbReference type="PROSITE" id="PS50109">
    <property type="entry name" value="HIS_KIN"/>
    <property type="match status" value="1"/>
</dbReference>
<keyword evidence="11" id="KW-0067">ATP-binding</keyword>
<keyword evidence="7 14" id="KW-0597">Phosphoprotein</keyword>
<proteinExistence type="predicted"/>
<evidence type="ECO:0000313" key="20">
    <source>
        <dbReference type="Proteomes" id="UP000323521"/>
    </source>
</evidence>
<dbReference type="SMART" id="SM00387">
    <property type="entry name" value="HATPase_c"/>
    <property type="match status" value="1"/>
</dbReference>
<evidence type="ECO:0000256" key="11">
    <source>
        <dbReference type="ARBA" id="ARBA00022840"/>
    </source>
</evidence>
<dbReference type="Proteomes" id="UP000323521">
    <property type="component" value="Chromosome"/>
</dbReference>
<dbReference type="SMART" id="SM00073">
    <property type="entry name" value="HPT"/>
    <property type="match status" value="1"/>
</dbReference>
<dbReference type="Gene3D" id="1.20.120.160">
    <property type="entry name" value="HPT domain"/>
    <property type="match status" value="1"/>
</dbReference>
<dbReference type="OrthoDB" id="9803176at2"/>
<evidence type="ECO:0000256" key="13">
    <source>
        <dbReference type="ARBA" id="ARBA00035100"/>
    </source>
</evidence>
<organism evidence="19 20">
    <name type="scientific">Formimonas warabiya</name>
    <dbReference type="NCBI Taxonomy" id="1761012"/>
    <lineage>
        <taxon>Bacteria</taxon>
        <taxon>Bacillati</taxon>
        <taxon>Bacillota</taxon>
        <taxon>Clostridia</taxon>
        <taxon>Eubacteriales</taxon>
        <taxon>Peptococcaceae</taxon>
        <taxon>Candidatus Formimonas</taxon>
    </lineage>
</organism>
<dbReference type="KEGG" id="fwa:DCMF_13820"/>
<dbReference type="CDD" id="cd00088">
    <property type="entry name" value="HPT"/>
    <property type="match status" value="1"/>
</dbReference>
<evidence type="ECO:0000256" key="14">
    <source>
        <dbReference type="PROSITE-ProRule" id="PRU00110"/>
    </source>
</evidence>
<dbReference type="GO" id="GO:0006935">
    <property type="term" value="P:chemotaxis"/>
    <property type="evidence" value="ECO:0007669"/>
    <property type="project" value="UniProtKB-KW"/>
</dbReference>
<evidence type="ECO:0000256" key="9">
    <source>
        <dbReference type="ARBA" id="ARBA00022741"/>
    </source>
</evidence>
<dbReference type="SUPFAM" id="SSF50341">
    <property type="entry name" value="CheW-like"/>
    <property type="match status" value="1"/>
</dbReference>
<dbReference type="Gene3D" id="1.10.287.560">
    <property type="entry name" value="Histidine kinase CheA-like, homodimeric domain"/>
    <property type="match status" value="1"/>
</dbReference>
<feature type="modified residue" description="Phosphohistidine" evidence="14">
    <location>
        <position position="46"/>
    </location>
</feature>
<evidence type="ECO:0000259" key="16">
    <source>
        <dbReference type="PROSITE" id="PS50109"/>
    </source>
</evidence>
<feature type="compositionally biased region" description="Basic and acidic residues" evidence="15">
    <location>
        <begin position="262"/>
        <end position="279"/>
    </location>
</feature>
<dbReference type="PRINTS" id="PR00344">
    <property type="entry name" value="BCTRLSENSOR"/>
</dbReference>
<dbReference type="Gene3D" id="3.30.565.10">
    <property type="entry name" value="Histidine kinase-like ATPase, C-terminal domain"/>
    <property type="match status" value="1"/>
</dbReference>
<evidence type="ECO:0000256" key="7">
    <source>
        <dbReference type="ARBA" id="ARBA00022553"/>
    </source>
</evidence>
<dbReference type="SUPFAM" id="SSF55874">
    <property type="entry name" value="ATPase domain of HSP90 chaperone/DNA topoisomerase II/histidine kinase"/>
    <property type="match status" value="1"/>
</dbReference>
<dbReference type="SMART" id="SM00260">
    <property type="entry name" value="CheW"/>
    <property type="match status" value="1"/>
</dbReference>
<evidence type="ECO:0000256" key="4">
    <source>
        <dbReference type="ARBA" id="ARBA00021495"/>
    </source>
</evidence>